<protein>
    <submittedName>
        <fullName evidence="1">SFRICE_036708</fullName>
    </submittedName>
</protein>
<proteinExistence type="predicted"/>
<evidence type="ECO:0000313" key="1">
    <source>
        <dbReference type="EMBL" id="SOQ56465.1"/>
    </source>
</evidence>
<dbReference type="EMBL" id="ODYU01010998">
    <property type="protein sequence ID" value="SOQ56465.1"/>
    <property type="molecule type" value="Genomic_DNA"/>
</dbReference>
<accession>A0A2H1WTR8</accession>
<reference evidence="1" key="1">
    <citation type="submission" date="2016-07" db="EMBL/GenBank/DDBJ databases">
        <authorList>
            <person name="Bretaudeau A."/>
        </authorList>
    </citation>
    <scope>NUCLEOTIDE SEQUENCE</scope>
    <source>
        <strain evidence="1">Rice</strain>
        <tissue evidence="1">Whole body</tissue>
    </source>
</reference>
<sequence length="213" mass="23395">MSRCLNWCSEVNGFCFHVTTCFCLTSEETVTASLVKCDCDGSRVRFPGRAKCYSAFFGFRKFLGSSTESGFVPVWNFYPTKTTVATQHEESVKKPDCTVDAVVGQTTAVQRASGSIPAQSNSMYDPQIMVSGLDSYFDRVTASLFLRGENHPMTSLALGEARGSVRLLLTKNRPVPTPAFRAGAPIFSVLARSLEMCPVYGNRLTPYYMGLTI</sequence>
<dbReference type="AlphaFoldDB" id="A0A2H1WTR8"/>
<gene>
    <name evidence="1" type="ORF">SFRICE_036708</name>
</gene>
<organism evidence="1">
    <name type="scientific">Spodoptera frugiperda</name>
    <name type="common">Fall armyworm</name>
    <dbReference type="NCBI Taxonomy" id="7108"/>
    <lineage>
        <taxon>Eukaryota</taxon>
        <taxon>Metazoa</taxon>
        <taxon>Ecdysozoa</taxon>
        <taxon>Arthropoda</taxon>
        <taxon>Hexapoda</taxon>
        <taxon>Insecta</taxon>
        <taxon>Pterygota</taxon>
        <taxon>Neoptera</taxon>
        <taxon>Endopterygota</taxon>
        <taxon>Lepidoptera</taxon>
        <taxon>Glossata</taxon>
        <taxon>Ditrysia</taxon>
        <taxon>Noctuoidea</taxon>
        <taxon>Noctuidae</taxon>
        <taxon>Amphipyrinae</taxon>
        <taxon>Spodoptera</taxon>
    </lineage>
</organism>
<name>A0A2H1WTR8_SPOFR</name>